<accession>A0A9N9S9Z0</accession>
<evidence type="ECO:0000313" key="2">
    <source>
        <dbReference type="Proteomes" id="UP001153620"/>
    </source>
</evidence>
<dbReference type="SUPFAM" id="SSF52540">
    <property type="entry name" value="P-loop containing nucleoside triphosphate hydrolases"/>
    <property type="match status" value="1"/>
</dbReference>
<evidence type="ECO:0000313" key="1">
    <source>
        <dbReference type="EMBL" id="CAG9812136.1"/>
    </source>
</evidence>
<proteinExistence type="predicted"/>
<protein>
    <recommendedName>
        <fullName evidence="3">NACHT domain-containing protein</fullName>
    </recommendedName>
</protein>
<keyword evidence="2" id="KW-1185">Reference proteome</keyword>
<dbReference type="EMBL" id="OU895880">
    <property type="protein sequence ID" value="CAG9812136.1"/>
    <property type="molecule type" value="Genomic_DNA"/>
</dbReference>
<dbReference type="InterPro" id="IPR027417">
    <property type="entry name" value="P-loop_NTPase"/>
</dbReference>
<reference evidence="1" key="1">
    <citation type="submission" date="2022-01" db="EMBL/GenBank/DDBJ databases">
        <authorList>
            <person name="King R."/>
        </authorList>
    </citation>
    <scope>NUCLEOTIDE SEQUENCE</scope>
</reference>
<gene>
    <name evidence="1" type="ORF">CHIRRI_LOCUS14941</name>
</gene>
<dbReference type="Gene3D" id="3.40.50.300">
    <property type="entry name" value="P-loop containing nucleotide triphosphate hydrolases"/>
    <property type="match status" value="1"/>
</dbReference>
<name>A0A9N9S9Z0_9DIPT</name>
<dbReference type="Proteomes" id="UP001153620">
    <property type="component" value="Chromosome 4"/>
</dbReference>
<dbReference type="OrthoDB" id="7739966at2759"/>
<evidence type="ECO:0008006" key="3">
    <source>
        <dbReference type="Google" id="ProtNLM"/>
    </source>
</evidence>
<sequence length="1929" mass="227091">MSKEPPAKIFKVGTPDFRNDSSEIELMEVEDDELASSSRSSILASEKPILDILNHKFLQVESRFVADIRSFTAIPYYDNLKIIKITLEALQKLSILNFEAFPNVFIFVIEIKSFGYNQASVLNIESLMNNLFITDYHATRPLILQLTSKSENLSKFFYKKEKSNNFAEIGIDENFDNVWNFSSFFWKFMNGEIDSFDRNLIVNLLKLQRLESNLIIRFLNIFKIPGDFLWTLKIECSKYGSKSQFLAAFDESFDNKTNHLNIKGQSILNRTFLLSTSEVSILSLAVENSNIEIIEYLTTKCFHLIQQLPSDHQVKVTTIAFNNQEFDIVSELIEECDFPFPDKFNIVMTSNLRLNHIAKSRCDFFIAIQFGNLTAINNFIDNNPNLKIVYSIDNKSSLKQSIDSNKIDIYCVLKFHGFQPAYNEDFENFLTPSQREQIAEINVQNGLKCTTAVQLAHRSIIHNQKINKETEQQYRQFIQKWYELIYKSKFGMELINAIAQCEELIIDFDFESEFVHNIDMSPKDEAFGSTYPHKKWILIGAKLTNDENKEQEIRGTIAHEFCHYILYLIFDNNLKPYSNKSKNIEGIFDAIVKVYSQWFHSAFTNSENEAYDECNHIISNVYKKYSMDKHHQELIVRVPEILTYFDGDDEKIEQISKIYKPLFTFYEAFVLPALKTFNLKDRECVKMFNKISGVLQKVWNMEYDLTDWKDLTGSLNRNIIINTNNSSLLLRNICYCLFQENQQLFNTKSIFMAPKCLQNEEIFKQFNEILTKERNLDHFFGNSEQQITRFKREINSVDSDVSMENVESSNIIFNNFSEMSKNNFNSSEYIPIIVDCSEESGSFLNQYADILSRQTANFIFVLKNGYESDELVQILEKKMGIRERITIDYSWNDLTIKSQDLLLQREISLQNSPKILLKTIENVSADQHLNNEPFQNIVDSQLLNLLMDKSTEIHINKNNNQELKSDEFFEAIFQTRNFVKNFSKEIEKKLSIDEFESQKSTKIFNNIEIDEQNESVKFTEVIKISESISLSDQLDEVQNQKYVIISDTAGTGKSWMLKNIGKILQNKYPDRWQTYIDLNQFTDEFKSFCNENFVDFMIKKIIKPKEKFEEKIFKQLYKNGKVVILFDGFDEICSECTDPMIKVLESFEHNNGNQLWITTRDYYQVSIQEKLKIDVVYKLDEFPKDYGEHLISLSWILMELKEKSSKIDVKSLNQILKQNPKKLEHYQQKAKSLLNKIPKINNRKIGYPLFYKIVSEIYKDKLDDEIIMTLYSTYKEYTIKQYKIWSNEKGKIWNEDSIRVQMDGVNFVLVHQFHAMESLFPKITVFCDLKKENIGWPEIQIVNFGLINKNVFIHETFCEFYAAEFVLRVIEKELWETHEDFFKFFISLLTEKKFDVVRMFINEAWNSISLKLELNIKNFADQFDRFIDGNQSFSKIYSENLENLALFLINVFNCLKYNKVKNILFKNIISIINKTKNSELFLKFQEFYMNFLQVNDLKLILLNLNIINYIAESSLNHEVVKHLNTKILQKLDAKFMKQILMPTNHNNLLLTIIDSRRFTAQKFQTFCSMMEEYLGKEILMSLFWRNTDSQITNIMHKIIFKRDEELLKTVWKTIKEILNSSEKPLSKLLPQLKRNKMRTPLHDAAFSNKVQFYVTLWELLLDTFINREELKEFVLQKDVFGNGFIHMVVALQSADIIELNFKVLKDNFNDNQYKEIINSHGYENRNLLQKATEISKDISVHQKLWKIVRESCDSSIDFIKFIIEQDNSENNVLFMAMNFPTCDIFNTMIEELEQITEHLEIKKLLKLKNGYGQNLLHKSLRFNQSIELQIGLWNILYKYLELKEIQELVNDNENYECNILHYAVTYSSLEITAYTLGQIKNVLNENELKSYLLIPGYKRKSLYESALQNELSQMAVWILNEMTSYCAYY</sequence>
<reference evidence="1" key="2">
    <citation type="submission" date="2022-10" db="EMBL/GenBank/DDBJ databases">
        <authorList>
            <consortium name="ENA_rothamsted_submissions"/>
            <consortium name="culmorum"/>
            <person name="King R."/>
        </authorList>
    </citation>
    <scope>NUCLEOTIDE SEQUENCE</scope>
</reference>
<organism evidence="1 2">
    <name type="scientific">Chironomus riparius</name>
    <dbReference type="NCBI Taxonomy" id="315576"/>
    <lineage>
        <taxon>Eukaryota</taxon>
        <taxon>Metazoa</taxon>
        <taxon>Ecdysozoa</taxon>
        <taxon>Arthropoda</taxon>
        <taxon>Hexapoda</taxon>
        <taxon>Insecta</taxon>
        <taxon>Pterygota</taxon>
        <taxon>Neoptera</taxon>
        <taxon>Endopterygota</taxon>
        <taxon>Diptera</taxon>
        <taxon>Nematocera</taxon>
        <taxon>Chironomoidea</taxon>
        <taxon>Chironomidae</taxon>
        <taxon>Chironominae</taxon>
        <taxon>Chironomus</taxon>
    </lineage>
</organism>